<feature type="compositionally biased region" description="Basic and acidic residues" evidence="1">
    <location>
        <begin position="99"/>
        <end position="110"/>
    </location>
</feature>
<name>A0A2U8W1Q4_9HYPH</name>
<organism evidence="3 4">
    <name type="scientific">Methylobacterium durans</name>
    <dbReference type="NCBI Taxonomy" id="2202825"/>
    <lineage>
        <taxon>Bacteria</taxon>
        <taxon>Pseudomonadati</taxon>
        <taxon>Pseudomonadota</taxon>
        <taxon>Alphaproteobacteria</taxon>
        <taxon>Hyphomicrobiales</taxon>
        <taxon>Methylobacteriaceae</taxon>
        <taxon>Methylobacterium</taxon>
    </lineage>
</organism>
<dbReference type="OrthoDB" id="10009718at2"/>
<dbReference type="KEGG" id="mets:DK389_04855"/>
<keyword evidence="4" id="KW-1185">Reference proteome</keyword>
<feature type="compositionally biased region" description="Low complexity" evidence="1">
    <location>
        <begin position="35"/>
        <end position="44"/>
    </location>
</feature>
<evidence type="ECO:0000313" key="4">
    <source>
        <dbReference type="Proteomes" id="UP000245926"/>
    </source>
</evidence>
<dbReference type="EMBL" id="CP029550">
    <property type="protein sequence ID" value="AWN39997.1"/>
    <property type="molecule type" value="Genomic_DNA"/>
</dbReference>
<proteinExistence type="predicted"/>
<feature type="compositionally biased region" description="Pro residues" evidence="1">
    <location>
        <begin position="111"/>
        <end position="120"/>
    </location>
</feature>
<sequence>MRLSLFAALLVLAAPLTAAAQVDPAPNKRRPVPPNAAARAAEPAPHTEEELEASRNRADTERKLQEKAFDDRVRRATGSICSGCVTGPAAAPRRARNAGADREAAPHDPAEAPPLPATRP</sequence>
<feature type="chain" id="PRO_5016177652" evidence="2">
    <location>
        <begin position="21"/>
        <end position="120"/>
    </location>
</feature>
<keyword evidence="2" id="KW-0732">Signal</keyword>
<gene>
    <name evidence="3" type="ORF">DK389_04855</name>
</gene>
<accession>A0A2U8W1Q4</accession>
<reference evidence="4" key="1">
    <citation type="submission" date="2018-05" db="EMBL/GenBank/DDBJ databases">
        <title>Complete Genome Sequence of Methylobacterium sp. 17SD2-17.</title>
        <authorList>
            <person name="Srinivasan S."/>
        </authorList>
    </citation>
    <scope>NUCLEOTIDE SEQUENCE [LARGE SCALE GENOMIC DNA]</scope>
    <source>
        <strain evidence="4">17SD2-17</strain>
    </source>
</reference>
<evidence type="ECO:0000256" key="1">
    <source>
        <dbReference type="SAM" id="MobiDB-lite"/>
    </source>
</evidence>
<feature type="signal peptide" evidence="2">
    <location>
        <begin position="1"/>
        <end position="20"/>
    </location>
</feature>
<evidence type="ECO:0000313" key="3">
    <source>
        <dbReference type="EMBL" id="AWN39997.1"/>
    </source>
</evidence>
<evidence type="ECO:0000256" key="2">
    <source>
        <dbReference type="SAM" id="SignalP"/>
    </source>
</evidence>
<dbReference type="Proteomes" id="UP000245926">
    <property type="component" value="Chromosome"/>
</dbReference>
<dbReference type="RefSeq" id="WP_109887770.1">
    <property type="nucleotide sequence ID" value="NZ_CP029550.1"/>
</dbReference>
<feature type="compositionally biased region" description="Basic and acidic residues" evidence="1">
    <location>
        <begin position="45"/>
        <end position="74"/>
    </location>
</feature>
<protein>
    <submittedName>
        <fullName evidence="3">Uncharacterized protein</fullName>
    </submittedName>
</protein>
<dbReference type="AlphaFoldDB" id="A0A2U8W1Q4"/>
<feature type="region of interest" description="Disordered" evidence="1">
    <location>
        <begin position="17"/>
        <end position="120"/>
    </location>
</feature>